<reference evidence="2 3" key="1">
    <citation type="submission" date="2012-02" db="EMBL/GenBank/DDBJ databases">
        <title>Complete genome sequence of Actinoplanes missouriensis 431 (= NBRC 102363).</title>
        <authorList>
            <person name="Ohnishi Y."/>
            <person name="Ishikawa J."/>
            <person name="Sekine M."/>
            <person name="Hosoyama A."/>
            <person name="Harada T."/>
            <person name="Narita H."/>
            <person name="Hata T."/>
            <person name="Konno Y."/>
            <person name="Tutikane K."/>
            <person name="Fujita N."/>
            <person name="Horinouchi S."/>
            <person name="Hayakawa M."/>
        </authorList>
    </citation>
    <scope>NUCLEOTIDE SEQUENCE [LARGE SCALE GENOMIC DNA]</scope>
    <source>
        <strain evidence="3">ATCC 14538 / DSM 43046 / CBS 188.64 / JCM 3121 / NBRC 102363 / NCIMB 12654 / NRRL B-3342 / UNCC 431</strain>
    </source>
</reference>
<gene>
    <name evidence="2" type="ordered locus">AMIS_43190</name>
</gene>
<dbReference type="InterPro" id="IPR014748">
    <property type="entry name" value="Enoyl-CoA_hydra_C"/>
</dbReference>
<keyword evidence="2" id="KW-0413">Isomerase</keyword>
<evidence type="ECO:0000256" key="1">
    <source>
        <dbReference type="ARBA" id="ARBA00005254"/>
    </source>
</evidence>
<proteinExistence type="inferred from homology"/>
<comment type="similarity">
    <text evidence="1">Belongs to the enoyl-CoA hydratase/isomerase family.</text>
</comment>
<dbReference type="RefSeq" id="WP_014444433.1">
    <property type="nucleotide sequence ID" value="NC_017093.1"/>
</dbReference>
<dbReference type="KEGG" id="ams:AMIS_43190"/>
<dbReference type="STRING" id="512565.AMIS_43190"/>
<dbReference type="SUPFAM" id="SSF52096">
    <property type="entry name" value="ClpP/crotonase"/>
    <property type="match status" value="1"/>
</dbReference>
<evidence type="ECO:0000313" key="2">
    <source>
        <dbReference type="EMBL" id="BAL89539.1"/>
    </source>
</evidence>
<dbReference type="InterPro" id="IPR001753">
    <property type="entry name" value="Enoyl-CoA_hydra/iso"/>
</dbReference>
<dbReference type="CDD" id="cd06558">
    <property type="entry name" value="crotonase-like"/>
    <property type="match status" value="1"/>
</dbReference>
<dbReference type="PATRIC" id="fig|512565.3.peg.4303"/>
<organism evidence="2 3">
    <name type="scientific">Actinoplanes missouriensis (strain ATCC 14538 / DSM 43046 / CBS 188.64 / JCM 3121 / NBRC 102363 / NCIMB 12654 / NRRL B-3342 / UNCC 431)</name>
    <dbReference type="NCBI Taxonomy" id="512565"/>
    <lineage>
        <taxon>Bacteria</taxon>
        <taxon>Bacillati</taxon>
        <taxon>Actinomycetota</taxon>
        <taxon>Actinomycetes</taxon>
        <taxon>Micromonosporales</taxon>
        <taxon>Micromonosporaceae</taxon>
        <taxon>Actinoplanes</taxon>
    </lineage>
</organism>
<dbReference type="Proteomes" id="UP000007882">
    <property type="component" value="Chromosome"/>
</dbReference>
<sequence length="259" mass="26308">MTAAAPEIGCRRDGPVLRITLNRPHVLNAVTETVLRDLADLITEAGEDPEVRVLVLAGAGRAFSSGADLTTVTEISSPAGTIHAANQVIRSIGAVPQPVVAAVQGAAAGVGCSIALACDLVLASSDAYFQLAFVRVGLMPDGGATLLVPAGVGRARAMSLALLGDRLPAATAAEWGLIHRVVDPASLAAGVDDLAGRLSRSAPLALAATKRAVNAATLGGLEDSMGRELEGQSALLTSADFQTAVSAFREKKTPDFAGR</sequence>
<dbReference type="EMBL" id="AP012319">
    <property type="protein sequence ID" value="BAL89539.1"/>
    <property type="molecule type" value="Genomic_DNA"/>
</dbReference>
<dbReference type="Pfam" id="PF00378">
    <property type="entry name" value="ECH_1"/>
    <property type="match status" value="1"/>
</dbReference>
<dbReference type="AlphaFoldDB" id="I0H952"/>
<dbReference type="OrthoDB" id="9777711at2"/>
<name>I0H952_ACTM4</name>
<dbReference type="PANTHER" id="PTHR43459">
    <property type="entry name" value="ENOYL-COA HYDRATASE"/>
    <property type="match status" value="1"/>
</dbReference>
<dbReference type="Gene3D" id="1.10.12.10">
    <property type="entry name" value="Lyase 2-enoyl-coa Hydratase, Chain A, domain 2"/>
    <property type="match status" value="1"/>
</dbReference>
<dbReference type="Gene3D" id="3.90.226.10">
    <property type="entry name" value="2-enoyl-CoA Hydratase, Chain A, domain 1"/>
    <property type="match status" value="1"/>
</dbReference>
<dbReference type="eggNOG" id="COG1024">
    <property type="taxonomic scope" value="Bacteria"/>
</dbReference>
<keyword evidence="3" id="KW-1185">Reference proteome</keyword>
<dbReference type="InterPro" id="IPR029045">
    <property type="entry name" value="ClpP/crotonase-like_dom_sf"/>
</dbReference>
<dbReference type="GO" id="GO:0016853">
    <property type="term" value="F:isomerase activity"/>
    <property type="evidence" value="ECO:0007669"/>
    <property type="project" value="UniProtKB-KW"/>
</dbReference>
<evidence type="ECO:0000313" key="3">
    <source>
        <dbReference type="Proteomes" id="UP000007882"/>
    </source>
</evidence>
<dbReference type="HOGENOM" id="CLU_009834_7_2_11"/>
<protein>
    <submittedName>
        <fullName evidence="2">Putative enoyl-CoA hydratase/isomerase</fullName>
    </submittedName>
</protein>
<accession>I0H952</accession>
<dbReference type="PANTHER" id="PTHR43459:SF1">
    <property type="entry name" value="EG:BACN32G11.4 PROTEIN"/>
    <property type="match status" value="1"/>
</dbReference>